<dbReference type="EMBL" id="JARJCM010000072">
    <property type="protein sequence ID" value="KAJ7032513.1"/>
    <property type="molecule type" value="Genomic_DNA"/>
</dbReference>
<gene>
    <name evidence="1" type="ORF">C8F04DRAFT_889266</name>
</gene>
<evidence type="ECO:0000313" key="2">
    <source>
        <dbReference type="Proteomes" id="UP001218188"/>
    </source>
</evidence>
<dbReference type="AlphaFoldDB" id="A0AAD6WYS9"/>
<organism evidence="1 2">
    <name type="scientific">Mycena alexandri</name>
    <dbReference type="NCBI Taxonomy" id="1745969"/>
    <lineage>
        <taxon>Eukaryota</taxon>
        <taxon>Fungi</taxon>
        <taxon>Dikarya</taxon>
        <taxon>Basidiomycota</taxon>
        <taxon>Agaricomycotina</taxon>
        <taxon>Agaricomycetes</taxon>
        <taxon>Agaricomycetidae</taxon>
        <taxon>Agaricales</taxon>
        <taxon>Marasmiineae</taxon>
        <taxon>Mycenaceae</taxon>
        <taxon>Mycena</taxon>
    </lineage>
</organism>
<keyword evidence="2" id="KW-1185">Reference proteome</keyword>
<sequence length="62" mass="6978">CQWRDADNSALVARMRKAKDEGFQSDSGWKPQVWQLCVEALKDSPGPPKTAEKIQDHYGTVC</sequence>
<proteinExistence type="predicted"/>
<dbReference type="Proteomes" id="UP001218188">
    <property type="component" value="Unassembled WGS sequence"/>
</dbReference>
<protein>
    <submittedName>
        <fullName evidence="1">Uncharacterized protein</fullName>
    </submittedName>
</protein>
<comment type="caution">
    <text evidence="1">The sequence shown here is derived from an EMBL/GenBank/DDBJ whole genome shotgun (WGS) entry which is preliminary data.</text>
</comment>
<feature type="non-terminal residue" evidence="1">
    <location>
        <position position="1"/>
    </location>
</feature>
<accession>A0AAD6WYS9</accession>
<evidence type="ECO:0000313" key="1">
    <source>
        <dbReference type="EMBL" id="KAJ7032513.1"/>
    </source>
</evidence>
<feature type="non-terminal residue" evidence="1">
    <location>
        <position position="62"/>
    </location>
</feature>
<name>A0AAD6WYS9_9AGAR</name>
<reference evidence="1" key="1">
    <citation type="submission" date="2023-03" db="EMBL/GenBank/DDBJ databases">
        <title>Massive genome expansion in bonnet fungi (Mycena s.s.) driven by repeated elements and novel gene families across ecological guilds.</title>
        <authorList>
            <consortium name="Lawrence Berkeley National Laboratory"/>
            <person name="Harder C.B."/>
            <person name="Miyauchi S."/>
            <person name="Viragh M."/>
            <person name="Kuo A."/>
            <person name="Thoen E."/>
            <person name="Andreopoulos B."/>
            <person name="Lu D."/>
            <person name="Skrede I."/>
            <person name="Drula E."/>
            <person name="Henrissat B."/>
            <person name="Morin E."/>
            <person name="Kohler A."/>
            <person name="Barry K."/>
            <person name="LaButti K."/>
            <person name="Morin E."/>
            <person name="Salamov A."/>
            <person name="Lipzen A."/>
            <person name="Mereny Z."/>
            <person name="Hegedus B."/>
            <person name="Baldrian P."/>
            <person name="Stursova M."/>
            <person name="Weitz H."/>
            <person name="Taylor A."/>
            <person name="Grigoriev I.V."/>
            <person name="Nagy L.G."/>
            <person name="Martin F."/>
            <person name="Kauserud H."/>
        </authorList>
    </citation>
    <scope>NUCLEOTIDE SEQUENCE</scope>
    <source>
        <strain evidence="1">CBHHK200</strain>
    </source>
</reference>